<dbReference type="AlphaFoldDB" id="A0A1R3TWF7"/>
<dbReference type="Gene3D" id="3.10.450.620">
    <property type="entry name" value="JHP933, nucleotidyltransferase-like core domain"/>
    <property type="match status" value="1"/>
</dbReference>
<dbReference type="Proteomes" id="UP000187891">
    <property type="component" value="Unassembled WGS sequence"/>
</dbReference>
<gene>
    <name evidence="1" type="ORF">DSM25559_3584</name>
</gene>
<proteinExistence type="predicted"/>
<organism evidence="1 2">
    <name type="scientific">Agrobacterium rosae</name>
    <dbReference type="NCBI Taxonomy" id="1972867"/>
    <lineage>
        <taxon>Bacteria</taxon>
        <taxon>Pseudomonadati</taxon>
        <taxon>Pseudomonadota</taxon>
        <taxon>Alphaproteobacteria</taxon>
        <taxon>Hyphomicrobiales</taxon>
        <taxon>Rhizobiaceae</taxon>
        <taxon>Rhizobium/Agrobacterium group</taxon>
        <taxon>Agrobacterium</taxon>
    </lineage>
</organism>
<evidence type="ECO:0000313" key="2">
    <source>
        <dbReference type="Proteomes" id="UP000187891"/>
    </source>
</evidence>
<reference evidence="2" key="1">
    <citation type="submission" date="2016-10" db="EMBL/GenBank/DDBJ databases">
        <authorList>
            <person name="Wibberg D."/>
        </authorList>
    </citation>
    <scope>NUCLEOTIDE SEQUENCE [LARGE SCALE GENOMIC DNA]</scope>
</reference>
<name>A0A1R3TWF7_9HYPH</name>
<evidence type="ECO:0008006" key="3">
    <source>
        <dbReference type="Google" id="ProtNLM"/>
    </source>
</evidence>
<sequence>MRMPADFLHRHKDFASLLRIVAEQMKVQPVLVEKDYWIMHCLYGLQQLEMAFELKGGTSLSKGYRIINRFSEDIDIRVEPPKAMDVKTGPNHDKAAHRNSRKAFYGWLAEKITIDGIQKIERDTEFDNETYRSGGIRLYYPETTSTKSDLKSGVLLEAGFDTVAPNIGKDISSWAYDYAASRVELIDNGALAVPCYEPGYTLVEKLQTISTKYRKQQETGQFPANFLRHYYDVFCLLDQPEVQDFIGTEAYLAHKDRRFPKADDQNISSNPAFSLSDPGTFGLYERAYERTSALYYHGRPSLKEILARITIYAERL</sequence>
<dbReference type="Pfam" id="PF08843">
    <property type="entry name" value="AbiEii"/>
    <property type="match status" value="1"/>
</dbReference>
<protein>
    <recommendedName>
        <fullName evidence="3">Nucleotidyl transferase AbiEii/AbiGii toxin family protein</fullName>
    </recommendedName>
</protein>
<evidence type="ECO:0000313" key="1">
    <source>
        <dbReference type="EMBL" id="SCX30764.1"/>
    </source>
</evidence>
<dbReference type="InterPro" id="IPR014942">
    <property type="entry name" value="AbiEii"/>
</dbReference>
<dbReference type="EMBL" id="FMUE01000009">
    <property type="protein sequence ID" value="SCX30764.1"/>
    <property type="molecule type" value="Genomic_DNA"/>
</dbReference>
<dbReference type="STRING" id="1907666.DSM25559_3584"/>
<accession>A0A1R3TWF7</accession>